<dbReference type="AlphaFoldDB" id="A0A7S6ZRG4"/>
<accession>A0A7S6ZRG4</accession>
<keyword evidence="2" id="KW-0238">DNA-binding</keyword>
<dbReference type="InterPro" id="IPR015358">
    <property type="entry name" value="Tscrpt_reg_MerR_DNA-bd"/>
</dbReference>
<keyword evidence="3" id="KW-0804">Transcription</keyword>
<gene>
    <name evidence="5" type="ORF">INQ41_07030</name>
</gene>
<dbReference type="SMART" id="SM00422">
    <property type="entry name" value="HTH_MERR"/>
    <property type="match status" value="1"/>
</dbReference>
<dbReference type="Gene3D" id="1.10.1660.10">
    <property type="match status" value="1"/>
</dbReference>
<keyword evidence="6" id="KW-1185">Reference proteome</keyword>
<reference evidence="5 6" key="1">
    <citation type="submission" date="2020-10" db="EMBL/GenBank/DDBJ databases">
        <title>complete genome sequencing of Lysobacter sp. H21R20.</title>
        <authorList>
            <person name="Bae J.-W."/>
            <person name="Lee S.-Y."/>
        </authorList>
    </citation>
    <scope>NUCLEOTIDE SEQUENCE [LARGE SCALE GENOMIC DNA]</scope>
    <source>
        <strain evidence="5 6">H21R20</strain>
    </source>
</reference>
<dbReference type="InterPro" id="IPR000551">
    <property type="entry name" value="MerR-type_HTH_dom"/>
</dbReference>
<dbReference type="CDD" id="cd04785">
    <property type="entry name" value="HTH_CadR-PbrR-like"/>
    <property type="match status" value="1"/>
</dbReference>
<dbReference type="Proteomes" id="UP000594059">
    <property type="component" value="Chromosome"/>
</dbReference>
<evidence type="ECO:0000313" key="6">
    <source>
        <dbReference type="Proteomes" id="UP000594059"/>
    </source>
</evidence>
<dbReference type="GO" id="GO:0003677">
    <property type="term" value="F:DNA binding"/>
    <property type="evidence" value="ECO:0007669"/>
    <property type="project" value="UniProtKB-KW"/>
</dbReference>
<evidence type="ECO:0000256" key="3">
    <source>
        <dbReference type="ARBA" id="ARBA00023163"/>
    </source>
</evidence>
<name>A0A7S6ZRG4_9GAMM</name>
<dbReference type="Pfam" id="PF00376">
    <property type="entry name" value="MerR"/>
    <property type="match status" value="1"/>
</dbReference>
<keyword evidence="1" id="KW-0805">Transcription regulation</keyword>
<protein>
    <submittedName>
        <fullName evidence="5">Helix-turn-helix domain-containing protein</fullName>
    </submittedName>
</protein>
<dbReference type="InterPro" id="IPR047057">
    <property type="entry name" value="MerR_fam"/>
</dbReference>
<evidence type="ECO:0000256" key="1">
    <source>
        <dbReference type="ARBA" id="ARBA00023015"/>
    </source>
</evidence>
<dbReference type="Pfam" id="PF09278">
    <property type="entry name" value="MerR-DNA-bind"/>
    <property type="match status" value="1"/>
</dbReference>
<dbReference type="PROSITE" id="PS50937">
    <property type="entry name" value="HTH_MERR_2"/>
    <property type="match status" value="1"/>
</dbReference>
<dbReference type="PRINTS" id="PR00040">
    <property type="entry name" value="HTHMERR"/>
</dbReference>
<dbReference type="RefSeq" id="WP_193983103.1">
    <property type="nucleotide sequence ID" value="NZ_CP063656.1"/>
</dbReference>
<evidence type="ECO:0000256" key="2">
    <source>
        <dbReference type="ARBA" id="ARBA00023125"/>
    </source>
</evidence>
<proteinExistence type="predicted"/>
<dbReference type="GO" id="GO:0003700">
    <property type="term" value="F:DNA-binding transcription factor activity"/>
    <property type="evidence" value="ECO:0007669"/>
    <property type="project" value="InterPro"/>
</dbReference>
<dbReference type="EMBL" id="CP063656">
    <property type="protein sequence ID" value="QOW18479.1"/>
    <property type="molecule type" value="Genomic_DNA"/>
</dbReference>
<dbReference type="PANTHER" id="PTHR30204">
    <property type="entry name" value="REDOX-CYCLING DRUG-SENSING TRANSCRIPTIONAL ACTIVATOR SOXR"/>
    <property type="match status" value="1"/>
</dbReference>
<sequence length="141" mass="15755">MKIGEVATRSGCHPETVRYYERIRLLPAPPRTASGYRDYRSTDVDRLRFISRGRDLGFSLEEIRSLLGLAEDDGLSCQDVDRLARVHLVDIQARLGDLQRMAAELERVIGSCSGGERGQCAILDTLRHPSVDTSNRLMGLP</sequence>
<feature type="domain" description="HTH merR-type" evidence="4">
    <location>
        <begin position="1"/>
        <end position="69"/>
    </location>
</feature>
<dbReference type="InterPro" id="IPR009061">
    <property type="entry name" value="DNA-bd_dom_put_sf"/>
</dbReference>
<dbReference type="PANTHER" id="PTHR30204:SF94">
    <property type="entry name" value="HEAVY METAL-DEPENDENT TRANSCRIPTIONAL REGULATOR HI_0293-RELATED"/>
    <property type="match status" value="1"/>
</dbReference>
<organism evidence="5 6">
    <name type="scientific">Novilysobacter ciconiae</name>
    <dbReference type="NCBI Taxonomy" id="2781022"/>
    <lineage>
        <taxon>Bacteria</taxon>
        <taxon>Pseudomonadati</taxon>
        <taxon>Pseudomonadota</taxon>
        <taxon>Gammaproteobacteria</taxon>
        <taxon>Lysobacterales</taxon>
        <taxon>Lysobacteraceae</taxon>
        <taxon>Novilysobacter</taxon>
    </lineage>
</organism>
<evidence type="ECO:0000259" key="4">
    <source>
        <dbReference type="PROSITE" id="PS50937"/>
    </source>
</evidence>
<dbReference type="SUPFAM" id="SSF46955">
    <property type="entry name" value="Putative DNA-binding domain"/>
    <property type="match status" value="1"/>
</dbReference>
<dbReference type="KEGG" id="lcic:INQ41_07030"/>
<evidence type="ECO:0000313" key="5">
    <source>
        <dbReference type="EMBL" id="QOW18479.1"/>
    </source>
</evidence>